<name>A0ACC3B2J2_9EURO</name>
<sequence length="459" mass="51621">MDSESAPHYHNATNAVIIPILSILSILVSLVPVALHWKNRNFPATCLIAWFLVLNSFNITNAIIWPNDDVDSWFSGVGLCDVEVKIMIASYVGVPGDLLGIFRGLASVLDTSRANLVPSKKQRWQNHFMDILFCVIIPIIAMATQIVYQANRYMLFAISGCVNSFDESWVSFVMSFIWPPIICVIAGYYCGLVLYRLRKYRSQFGDILQSSNSNINKSRFLRLFLLAFTMFIAILPTQAFVVWKNVTLSLPWHSYSWSTLHRPKWHEIIKVPTNGEVFFDRWIPIASGFMFFIFFGCGKDASKMYTSIARYSGLNCCLVGGQASPIGTISSTGVGSMNSRVKLLFRKKSSSATRVHASNLASANPSYVDLENSTTTPKTHRDMHKKSWVRRLSPFSRRRSPRCDETVSLHNLTGPSNTVATNAWAGANTSRGSNEYDTSTRKDFIRVKQVISQESEKNV</sequence>
<reference evidence="1 2" key="1">
    <citation type="journal article" date="2023" name="ACS Omega">
        <title>Identification of the Neoaspergillic Acid Biosynthesis Gene Cluster by Establishing an In Vitro CRISPR-Ribonucleoprotein Genetic System in Aspergillus melleus.</title>
        <authorList>
            <person name="Yuan B."/>
            <person name="Grau M.F."/>
            <person name="Murata R.M."/>
            <person name="Torok T."/>
            <person name="Venkateswaran K."/>
            <person name="Stajich J.E."/>
            <person name="Wang C.C.C."/>
        </authorList>
    </citation>
    <scope>NUCLEOTIDE SEQUENCE [LARGE SCALE GENOMIC DNA]</scope>
    <source>
        <strain evidence="1 2">IMV 1140</strain>
    </source>
</reference>
<accession>A0ACC3B2J2</accession>
<organism evidence="1 2">
    <name type="scientific">Aspergillus melleus</name>
    <dbReference type="NCBI Taxonomy" id="138277"/>
    <lineage>
        <taxon>Eukaryota</taxon>
        <taxon>Fungi</taxon>
        <taxon>Dikarya</taxon>
        <taxon>Ascomycota</taxon>
        <taxon>Pezizomycotina</taxon>
        <taxon>Eurotiomycetes</taxon>
        <taxon>Eurotiomycetidae</taxon>
        <taxon>Eurotiales</taxon>
        <taxon>Aspergillaceae</taxon>
        <taxon>Aspergillus</taxon>
        <taxon>Aspergillus subgen. Circumdati</taxon>
    </lineage>
</organism>
<evidence type="ECO:0000313" key="2">
    <source>
        <dbReference type="Proteomes" id="UP001177260"/>
    </source>
</evidence>
<keyword evidence="1" id="KW-0675">Receptor</keyword>
<dbReference type="EMBL" id="JAOPJF010000030">
    <property type="protein sequence ID" value="KAK1144583.1"/>
    <property type="molecule type" value="Genomic_DNA"/>
</dbReference>
<dbReference type="Proteomes" id="UP001177260">
    <property type="component" value="Unassembled WGS sequence"/>
</dbReference>
<protein>
    <submittedName>
        <fullName evidence="1">A-factor receptor</fullName>
    </submittedName>
</protein>
<keyword evidence="2" id="KW-1185">Reference proteome</keyword>
<comment type="caution">
    <text evidence="1">The sequence shown here is derived from an EMBL/GenBank/DDBJ whole genome shotgun (WGS) entry which is preliminary data.</text>
</comment>
<evidence type="ECO:0000313" key="1">
    <source>
        <dbReference type="EMBL" id="KAK1144583.1"/>
    </source>
</evidence>
<gene>
    <name evidence="1" type="primary">STE3</name>
    <name evidence="1" type="ORF">N8T08_005456</name>
</gene>
<proteinExistence type="predicted"/>